<evidence type="ECO:0000256" key="8">
    <source>
        <dbReference type="ARBA" id="ARBA00022723"/>
    </source>
</evidence>
<dbReference type="SMART" id="SM00490">
    <property type="entry name" value="HELICc"/>
    <property type="match status" value="1"/>
</dbReference>
<gene>
    <name evidence="24" type="primary">IFIH1</name>
</gene>
<dbReference type="Pfam" id="PF11648">
    <property type="entry name" value="RIG-I_C-RD"/>
    <property type="match status" value="1"/>
</dbReference>
<feature type="domain" description="Helicase ATP-binding" evidence="21">
    <location>
        <begin position="282"/>
        <end position="463"/>
    </location>
</feature>
<dbReference type="Pfam" id="PF00270">
    <property type="entry name" value="DEAD"/>
    <property type="match status" value="1"/>
</dbReference>
<evidence type="ECO:0000259" key="22">
    <source>
        <dbReference type="PROSITE" id="PS51194"/>
    </source>
</evidence>
<proteinExistence type="inferred from homology"/>
<keyword evidence="12" id="KW-0347">Helicase</keyword>
<dbReference type="Gene3D" id="3.40.50.300">
    <property type="entry name" value="P-loop containing nucleotide triphosphate hydrolases"/>
    <property type="match status" value="2"/>
</dbReference>
<reference evidence="24 25" key="1">
    <citation type="submission" date="2020-02" db="EMBL/GenBank/DDBJ databases">
        <title>Esox lucius (northern pike) genome, fEsoLuc1, primary haplotype.</title>
        <authorList>
            <person name="Myers G."/>
            <person name="Karagic N."/>
            <person name="Meyer A."/>
            <person name="Pippel M."/>
            <person name="Reichard M."/>
            <person name="Winkler S."/>
            <person name="Tracey A."/>
            <person name="Sims Y."/>
            <person name="Howe K."/>
            <person name="Rhie A."/>
            <person name="Formenti G."/>
            <person name="Durbin R."/>
            <person name="Fedrigo O."/>
            <person name="Jarvis E.D."/>
        </authorList>
    </citation>
    <scope>NUCLEOTIDE SEQUENCE [LARGE SCALE GENOMIC DNA]</scope>
</reference>
<dbReference type="PROSITE" id="PS51192">
    <property type="entry name" value="HELICASE_ATP_BIND_1"/>
    <property type="match status" value="1"/>
</dbReference>
<dbReference type="PROSITE" id="PS51789">
    <property type="entry name" value="RLR_CTR"/>
    <property type="match status" value="1"/>
</dbReference>
<evidence type="ECO:0000256" key="15">
    <source>
        <dbReference type="ARBA" id="ARBA00022843"/>
    </source>
</evidence>
<dbReference type="InterPro" id="IPR001650">
    <property type="entry name" value="Helicase_C-like"/>
</dbReference>
<reference evidence="24" key="2">
    <citation type="submission" date="2025-08" db="UniProtKB">
        <authorList>
            <consortium name="Ensembl"/>
        </authorList>
    </citation>
    <scope>IDENTIFICATION</scope>
</reference>
<evidence type="ECO:0000256" key="19">
    <source>
        <dbReference type="ARBA" id="ARBA00049390"/>
    </source>
</evidence>
<feature type="region of interest" description="Disordered" evidence="20">
    <location>
        <begin position="224"/>
        <end position="271"/>
    </location>
</feature>
<organism evidence="24 25">
    <name type="scientific">Esox lucius</name>
    <name type="common">Northern pike</name>
    <dbReference type="NCBI Taxonomy" id="8010"/>
    <lineage>
        <taxon>Eukaryota</taxon>
        <taxon>Metazoa</taxon>
        <taxon>Chordata</taxon>
        <taxon>Craniata</taxon>
        <taxon>Vertebrata</taxon>
        <taxon>Euteleostomi</taxon>
        <taxon>Actinopterygii</taxon>
        <taxon>Neopterygii</taxon>
        <taxon>Teleostei</taxon>
        <taxon>Protacanthopterygii</taxon>
        <taxon>Esociformes</taxon>
        <taxon>Esocidae</taxon>
        <taxon>Esox</taxon>
    </lineage>
</organism>
<evidence type="ECO:0000313" key="25">
    <source>
        <dbReference type="Proteomes" id="UP000265140"/>
    </source>
</evidence>
<dbReference type="InterPro" id="IPR038557">
    <property type="entry name" value="RLR_C_sf"/>
</dbReference>
<feature type="domain" description="RLR CTR" evidence="23">
    <location>
        <begin position="829"/>
        <end position="960"/>
    </location>
</feature>
<dbReference type="InterPro" id="IPR031964">
    <property type="entry name" value="CARD_dom"/>
</dbReference>
<keyword evidence="9" id="KW-0677">Repeat</keyword>
<dbReference type="CDD" id="cd08817">
    <property type="entry name" value="CARD_RIG-I_r2"/>
    <property type="match status" value="1"/>
</dbReference>
<dbReference type="InterPro" id="IPR011545">
    <property type="entry name" value="DEAD/DEAH_box_helicase_dom"/>
</dbReference>
<comment type="catalytic activity">
    <reaction evidence="19">
        <text>ATP + H2O = ADP + phosphate + H(+)</text>
        <dbReference type="Rhea" id="RHEA:13065"/>
        <dbReference type="ChEBI" id="CHEBI:15377"/>
        <dbReference type="ChEBI" id="CHEBI:15378"/>
        <dbReference type="ChEBI" id="CHEBI:30616"/>
        <dbReference type="ChEBI" id="CHEBI:43474"/>
        <dbReference type="ChEBI" id="CHEBI:456216"/>
        <dbReference type="EC" id="3.6.4.13"/>
    </reaction>
    <physiologicalReaction direction="left-to-right" evidence="19">
        <dbReference type="Rhea" id="RHEA:13066"/>
    </physiologicalReaction>
</comment>
<evidence type="ECO:0000259" key="21">
    <source>
        <dbReference type="PROSITE" id="PS51192"/>
    </source>
</evidence>
<dbReference type="GO" id="GO:0016787">
    <property type="term" value="F:hydrolase activity"/>
    <property type="evidence" value="ECO:0007669"/>
    <property type="project" value="UniProtKB-KW"/>
</dbReference>
<dbReference type="Ensembl" id="ENSELUT00000109985.1">
    <property type="protein sequence ID" value="ENSELUP00000092122.1"/>
    <property type="gene ID" value="ENSELUG00000005444.3"/>
</dbReference>
<dbReference type="GeneTree" id="ENSGT00940000153173"/>
<dbReference type="InterPro" id="IPR042145">
    <property type="entry name" value="CARD_RIG-I_r2"/>
</dbReference>
<evidence type="ECO:0000313" key="24">
    <source>
        <dbReference type="Ensembl" id="ENSELUP00000092122.1"/>
    </source>
</evidence>
<protein>
    <recommendedName>
        <fullName evidence="3">RNA helicase</fullName>
        <ecNumber evidence="3">3.6.4.13</ecNumber>
    </recommendedName>
</protein>
<evidence type="ECO:0000256" key="18">
    <source>
        <dbReference type="ARBA" id="ARBA00023118"/>
    </source>
</evidence>
<dbReference type="GO" id="GO:0002753">
    <property type="term" value="P:cytoplasmic pattern recognition receptor signaling pathway"/>
    <property type="evidence" value="ECO:0007669"/>
    <property type="project" value="TreeGrafter"/>
</dbReference>
<dbReference type="PANTHER" id="PTHR14074">
    <property type="entry name" value="HELICASE WITH DEATH DOMAIN-RELATED"/>
    <property type="match status" value="1"/>
</dbReference>
<dbReference type="Proteomes" id="UP000265140">
    <property type="component" value="Chromosome 24"/>
</dbReference>
<dbReference type="CDD" id="cd12090">
    <property type="entry name" value="MDA5_ID"/>
    <property type="match status" value="1"/>
</dbReference>
<evidence type="ECO:0000256" key="2">
    <source>
        <dbReference type="ARBA" id="ARBA00006866"/>
    </source>
</evidence>
<keyword evidence="13" id="KW-0862">Zinc</keyword>
<keyword evidence="11" id="KW-0378">Hydrolase</keyword>
<dbReference type="CDD" id="cd08816">
    <property type="entry name" value="CARD_RIG-I_r1"/>
    <property type="match status" value="1"/>
</dbReference>
<keyword evidence="7" id="KW-0399">Innate immunity</keyword>
<dbReference type="GO" id="GO:0140374">
    <property type="term" value="P:antiviral innate immune response"/>
    <property type="evidence" value="ECO:0007669"/>
    <property type="project" value="TreeGrafter"/>
</dbReference>
<dbReference type="EC" id="3.6.4.13" evidence="3"/>
<name>A0AAY5L096_ESOLU</name>
<dbReference type="PANTHER" id="PTHR14074:SF16">
    <property type="entry name" value="ANTIVIRAL INNATE IMMUNE RESPONSE RECEPTOR RIG-I"/>
    <property type="match status" value="1"/>
</dbReference>
<comment type="subcellular location">
    <subcellularLocation>
        <location evidence="1">Cytoplasm</location>
    </subcellularLocation>
</comment>
<keyword evidence="5" id="KW-1017">Isopeptide bond</keyword>
<evidence type="ECO:0000256" key="3">
    <source>
        <dbReference type="ARBA" id="ARBA00012552"/>
    </source>
</evidence>
<dbReference type="Gene3D" id="1.20.1320.30">
    <property type="match status" value="1"/>
</dbReference>
<dbReference type="CDD" id="cd15805">
    <property type="entry name" value="RIG-I_C"/>
    <property type="match status" value="1"/>
</dbReference>
<dbReference type="GO" id="GO:0003724">
    <property type="term" value="F:RNA helicase activity"/>
    <property type="evidence" value="ECO:0007669"/>
    <property type="project" value="UniProtKB-EC"/>
</dbReference>
<dbReference type="GO" id="GO:0005737">
    <property type="term" value="C:cytoplasm"/>
    <property type="evidence" value="ECO:0007669"/>
    <property type="project" value="UniProtKB-SubCell"/>
</dbReference>
<evidence type="ECO:0000256" key="17">
    <source>
        <dbReference type="ARBA" id="ARBA00022884"/>
    </source>
</evidence>
<evidence type="ECO:0000256" key="4">
    <source>
        <dbReference type="ARBA" id="ARBA00022490"/>
    </source>
</evidence>
<evidence type="ECO:0000256" key="12">
    <source>
        <dbReference type="ARBA" id="ARBA00022806"/>
    </source>
</evidence>
<dbReference type="FunFam" id="2.170.150.30:FF:000001">
    <property type="entry name" value="Probable ATP-dependent RNA helicase DDX58"/>
    <property type="match status" value="1"/>
</dbReference>
<dbReference type="InterPro" id="IPR014001">
    <property type="entry name" value="Helicase_ATP-bd"/>
</dbReference>
<keyword evidence="17" id="KW-0694">RNA-binding</keyword>
<keyword evidence="14" id="KW-0067">ATP-binding</keyword>
<dbReference type="AlphaFoldDB" id="A0AAY5L096"/>
<sequence length="970" mass="111236">MYEVEKSNLKRCSEYVVQVLQPSYVRNFMTAYLDREIVERILSEETRSVTSAVQVFLDQVCLLEEEGWFQALLDTLQAEGYNGLCEALEKWDFEALENTRPHRVLLDRIEPSFTKKIRPNELLGHLRGCLLPRECEEIQAINSQKGQIAAAERLTECLKRSDKHNWFKLLKTALYDCEQHAALELLDPDTESSGSKTEEGHDEEMDTETMTTISFQYREECDDDDEGLLKSGNDMTPSETLSIPAAGDRSGVSVTGAQEPMRDGEKDRQGEKKLRHYQRELADPVFQGHNTIICAPTGCGKTVVALEICEQHLQAKGKEAKIVFMATKVDVFDQQYKLFKDHFLQKDPDVRIEGFCGNQEDTLSMTVIMENNDIIILTPQILVNAMTQGEVPCLSCFSLLILDECHNTTGKHPYNMIMRSYLDAKLDSGQNQRRLPQIVGLTASVGIGSFKNQSEAEDNICQLCGNLDARVISTVQTHIDDLRHYVHTPEKDFYLVPKRQANPFTRIIYDIMAKIEGLAKRVYNIESLSSIENRDYGSQKYEQWIVDVQKKCRVLHLKDQQEESRVCRALFNYTEHLRKYNDALIINEDARTKDALEYLSAFIEQVKNAGHDDTERQLTTYFEGYQGLLRNLSTGGQKENPKLAELQFILEEQYRHNEETKSVLFVRTRALADALRKWIEESDSLKFLKPGVLIGRGRKSSQLTGSGMTLTSKKGVLDSFKNLDNQSKILIATSVADEGIDIPQCNLVLMYEYVGNVVKMVQVRGRGRAQGSKCLLISDKKEMIDKEKHNMEKEKIVEKAVKNLQAAPEDMLQKIDIFQRRDKIFRDMEKCIVERPRTEGNYELLCSKCKKHGCFTEDIRKLQECHHIVMDRGFFTRAKTEPHPKPKGFNGLIKTKKLFCKHCGFDWGIVASYNTIPDLPVIKIDSFVVKNCVTGQQRYYRKWKEVDFTIKTFDLSEIVTNWIPLVPEEQ</sequence>
<dbReference type="SMART" id="SM00487">
    <property type="entry name" value="DEXDc"/>
    <property type="match status" value="1"/>
</dbReference>
<feature type="compositionally biased region" description="Basic and acidic residues" evidence="20">
    <location>
        <begin position="260"/>
        <end position="271"/>
    </location>
</feature>
<dbReference type="SUPFAM" id="SSF52540">
    <property type="entry name" value="P-loop containing nucleoside triphosphate hydrolases"/>
    <property type="match status" value="1"/>
</dbReference>
<evidence type="ECO:0000259" key="23">
    <source>
        <dbReference type="PROSITE" id="PS51789"/>
    </source>
</evidence>
<evidence type="ECO:0000256" key="9">
    <source>
        <dbReference type="ARBA" id="ARBA00022737"/>
    </source>
</evidence>
<dbReference type="Pfam" id="PF16739">
    <property type="entry name" value="CARD_2"/>
    <property type="match status" value="2"/>
</dbReference>
<dbReference type="Gene3D" id="1.10.533.10">
    <property type="entry name" value="Death Domain, Fas"/>
    <property type="match status" value="2"/>
</dbReference>
<keyword evidence="15" id="KW-0832">Ubl conjugation</keyword>
<dbReference type="InterPro" id="IPR051363">
    <property type="entry name" value="RLR_Helicase"/>
</dbReference>
<dbReference type="GO" id="GO:0003727">
    <property type="term" value="F:single-stranded RNA binding"/>
    <property type="evidence" value="ECO:0007669"/>
    <property type="project" value="TreeGrafter"/>
</dbReference>
<comment type="similarity">
    <text evidence="2">Belongs to the helicase family. RLR subfamily.</text>
</comment>
<evidence type="ECO:0000256" key="6">
    <source>
        <dbReference type="ARBA" id="ARBA00022553"/>
    </source>
</evidence>
<keyword evidence="18" id="KW-0051">Antiviral defense</keyword>
<dbReference type="Gene3D" id="2.170.150.30">
    <property type="entry name" value="RIG-I-like receptor, C-terminal regulatory domain"/>
    <property type="match status" value="1"/>
</dbReference>
<evidence type="ECO:0000256" key="11">
    <source>
        <dbReference type="ARBA" id="ARBA00022801"/>
    </source>
</evidence>
<keyword evidence="10" id="KW-0547">Nucleotide-binding</keyword>
<dbReference type="InterPro" id="IPR021673">
    <property type="entry name" value="RLR_CTR"/>
</dbReference>
<evidence type="ECO:0000256" key="7">
    <source>
        <dbReference type="ARBA" id="ARBA00022588"/>
    </source>
</evidence>
<dbReference type="FunFam" id="3.40.50.300:FF:001233">
    <property type="entry name" value="Probable ATP-dependent RNA helicase DDX58"/>
    <property type="match status" value="1"/>
</dbReference>
<keyword evidence="4" id="KW-0963">Cytoplasm</keyword>
<evidence type="ECO:0000256" key="13">
    <source>
        <dbReference type="ARBA" id="ARBA00022833"/>
    </source>
</evidence>
<dbReference type="InterPro" id="IPR027417">
    <property type="entry name" value="P-loop_NTPase"/>
</dbReference>
<dbReference type="InterPro" id="IPR011029">
    <property type="entry name" value="DEATH-like_dom_sf"/>
</dbReference>
<reference evidence="24" key="3">
    <citation type="submission" date="2025-09" db="UniProtKB">
        <authorList>
            <consortium name="Ensembl"/>
        </authorList>
    </citation>
    <scope>IDENTIFICATION</scope>
</reference>
<evidence type="ECO:0000256" key="16">
    <source>
        <dbReference type="ARBA" id="ARBA00022859"/>
    </source>
</evidence>
<dbReference type="GO" id="GO:0008270">
    <property type="term" value="F:zinc ion binding"/>
    <property type="evidence" value="ECO:0007669"/>
    <property type="project" value="TreeGrafter"/>
</dbReference>
<keyword evidence="25" id="KW-1185">Reference proteome</keyword>
<dbReference type="Pfam" id="PF18119">
    <property type="entry name" value="RIG-I_C"/>
    <property type="match status" value="1"/>
</dbReference>
<keyword evidence="8" id="KW-0479">Metal-binding</keyword>
<dbReference type="Pfam" id="PF00271">
    <property type="entry name" value="Helicase_C"/>
    <property type="match status" value="1"/>
</dbReference>
<dbReference type="GO" id="GO:0005524">
    <property type="term" value="F:ATP binding"/>
    <property type="evidence" value="ECO:0007669"/>
    <property type="project" value="UniProtKB-KW"/>
</dbReference>
<evidence type="ECO:0000256" key="14">
    <source>
        <dbReference type="ARBA" id="ARBA00022840"/>
    </source>
</evidence>
<dbReference type="InterPro" id="IPR041204">
    <property type="entry name" value="RIG-I-like_C"/>
</dbReference>
<evidence type="ECO:0000256" key="10">
    <source>
        <dbReference type="ARBA" id="ARBA00022741"/>
    </source>
</evidence>
<evidence type="ECO:0000256" key="1">
    <source>
        <dbReference type="ARBA" id="ARBA00004496"/>
    </source>
</evidence>
<accession>A0AAY5L096</accession>
<evidence type="ECO:0000256" key="20">
    <source>
        <dbReference type="SAM" id="MobiDB-lite"/>
    </source>
</evidence>
<keyword evidence="6" id="KW-0597">Phosphoprotein</keyword>
<evidence type="ECO:0000256" key="5">
    <source>
        <dbReference type="ARBA" id="ARBA00022499"/>
    </source>
</evidence>
<feature type="domain" description="Helicase C-terminal" evidence="22">
    <location>
        <begin position="642"/>
        <end position="812"/>
    </location>
</feature>
<keyword evidence="16" id="KW-0391">Immunity</keyword>
<dbReference type="PROSITE" id="PS51194">
    <property type="entry name" value="HELICASE_CTER"/>
    <property type="match status" value="1"/>
</dbReference>
<feature type="region of interest" description="Disordered" evidence="20">
    <location>
        <begin position="187"/>
        <end position="207"/>
    </location>
</feature>
<dbReference type="GO" id="GO:0003725">
    <property type="term" value="F:double-stranded RNA binding"/>
    <property type="evidence" value="ECO:0007669"/>
    <property type="project" value="TreeGrafter"/>
</dbReference>